<feature type="transmembrane region" description="Helical" evidence="2">
    <location>
        <begin position="140"/>
        <end position="161"/>
    </location>
</feature>
<dbReference type="EMBL" id="JAPWDQ010000007">
    <property type="protein sequence ID" value="KAJ5483822.1"/>
    <property type="molecule type" value="Genomic_DNA"/>
</dbReference>
<gene>
    <name evidence="3" type="ORF">N7539_006022</name>
</gene>
<reference evidence="3" key="2">
    <citation type="journal article" date="2023" name="IMA Fungus">
        <title>Comparative genomic study of the Penicillium genus elucidates a diverse pangenome and 15 lateral gene transfer events.</title>
        <authorList>
            <person name="Petersen C."/>
            <person name="Sorensen T."/>
            <person name="Nielsen M.R."/>
            <person name="Sondergaard T.E."/>
            <person name="Sorensen J.L."/>
            <person name="Fitzpatrick D.A."/>
            <person name="Frisvad J.C."/>
            <person name="Nielsen K.L."/>
        </authorList>
    </citation>
    <scope>NUCLEOTIDE SEQUENCE</scope>
    <source>
        <strain evidence="3">IBT 30728</strain>
    </source>
</reference>
<sequence>MDTIITNLPPNVGAILIENISIIQIISMFSIGAYNALETGIAVFDSFKHYRGLYFWSIYDTIPISVIQPGHVNSIHFGVLRWVLWMIVINFSVLHIPMTVLFYGLNSGQSVFARPAAIYDRIQVTGFCMQEFVLSGDRKIIRHLLWINILVVLMNLLLLVAEYKLHYIEVSLKTVVYSIKLKLEFTVLNRPRKLGFTSPPPLAHQIPEYARQESDVNLVGRSRLHSRQESNSESVRTECGIKVPPRVSQRPSIQANREAKCDAQSDDTRVRGAIPSSNELTAPSACSSDQLTTSLSTLELNLSNFTSKFDV</sequence>
<dbReference type="Proteomes" id="UP001148312">
    <property type="component" value="Unassembled WGS sequence"/>
</dbReference>
<dbReference type="AlphaFoldDB" id="A0A9W9X4K1"/>
<keyword evidence="2" id="KW-0472">Membrane</keyword>
<dbReference type="RefSeq" id="XP_056789092.1">
    <property type="nucleotide sequence ID" value="XM_056935624.1"/>
</dbReference>
<feature type="transmembrane region" description="Helical" evidence="2">
    <location>
        <begin position="82"/>
        <end position="105"/>
    </location>
</feature>
<keyword evidence="2" id="KW-1133">Transmembrane helix</keyword>
<dbReference type="PANTHER" id="PTHR37013">
    <property type="entry name" value="INTEGRAL MEMBRANE PROTEIN (AFU_ORTHOLOGUE AFUA_1G05950)-RELATED"/>
    <property type="match status" value="1"/>
</dbReference>
<feature type="transmembrane region" description="Helical" evidence="2">
    <location>
        <begin position="53"/>
        <end position="70"/>
    </location>
</feature>
<keyword evidence="4" id="KW-1185">Reference proteome</keyword>
<reference evidence="3" key="1">
    <citation type="submission" date="2022-12" db="EMBL/GenBank/DDBJ databases">
        <authorList>
            <person name="Petersen C."/>
        </authorList>
    </citation>
    <scope>NUCLEOTIDE SEQUENCE</scope>
    <source>
        <strain evidence="3">IBT 30728</strain>
    </source>
</reference>
<feature type="region of interest" description="Disordered" evidence="1">
    <location>
        <begin position="246"/>
        <end position="269"/>
    </location>
</feature>
<accession>A0A9W9X4K1</accession>
<organism evidence="3 4">
    <name type="scientific">Penicillium diatomitis</name>
    <dbReference type="NCBI Taxonomy" id="2819901"/>
    <lineage>
        <taxon>Eukaryota</taxon>
        <taxon>Fungi</taxon>
        <taxon>Dikarya</taxon>
        <taxon>Ascomycota</taxon>
        <taxon>Pezizomycotina</taxon>
        <taxon>Eurotiomycetes</taxon>
        <taxon>Eurotiomycetidae</taxon>
        <taxon>Eurotiales</taxon>
        <taxon>Aspergillaceae</taxon>
        <taxon>Penicillium</taxon>
    </lineage>
</organism>
<dbReference type="PANTHER" id="PTHR37013:SF3">
    <property type="entry name" value="INTEGRAL MEMBRANE PROTEIN (AFU_ORTHOLOGUE AFUA_1G05950)"/>
    <property type="match status" value="1"/>
</dbReference>
<comment type="caution">
    <text evidence="3">The sequence shown here is derived from an EMBL/GenBank/DDBJ whole genome shotgun (WGS) entry which is preliminary data.</text>
</comment>
<proteinExistence type="predicted"/>
<protein>
    <submittedName>
        <fullName evidence="3">Uncharacterized protein</fullName>
    </submittedName>
</protein>
<evidence type="ECO:0000313" key="4">
    <source>
        <dbReference type="Proteomes" id="UP001148312"/>
    </source>
</evidence>
<feature type="compositionally biased region" description="Basic and acidic residues" evidence="1">
    <location>
        <begin position="257"/>
        <end position="269"/>
    </location>
</feature>
<keyword evidence="2" id="KW-0812">Transmembrane</keyword>
<feature type="transmembrane region" description="Helical" evidence="2">
    <location>
        <begin position="12"/>
        <end position="33"/>
    </location>
</feature>
<evidence type="ECO:0000313" key="3">
    <source>
        <dbReference type="EMBL" id="KAJ5483822.1"/>
    </source>
</evidence>
<evidence type="ECO:0000256" key="2">
    <source>
        <dbReference type="SAM" id="Phobius"/>
    </source>
</evidence>
<name>A0A9W9X4K1_9EURO</name>
<dbReference type="GeneID" id="81625873"/>
<evidence type="ECO:0000256" key="1">
    <source>
        <dbReference type="SAM" id="MobiDB-lite"/>
    </source>
</evidence>